<name>A0A6J5L9G6_9CAUD</name>
<organism evidence="2">
    <name type="scientific">uncultured Caudovirales phage</name>
    <dbReference type="NCBI Taxonomy" id="2100421"/>
    <lineage>
        <taxon>Viruses</taxon>
        <taxon>Duplodnaviria</taxon>
        <taxon>Heunggongvirae</taxon>
        <taxon>Uroviricota</taxon>
        <taxon>Caudoviricetes</taxon>
        <taxon>Peduoviridae</taxon>
        <taxon>Maltschvirus</taxon>
        <taxon>Maltschvirus maltsch</taxon>
    </lineage>
</organism>
<reference evidence="2" key="1">
    <citation type="submission" date="2020-04" db="EMBL/GenBank/DDBJ databases">
        <authorList>
            <person name="Chiriac C."/>
            <person name="Salcher M."/>
            <person name="Ghai R."/>
            <person name="Kavagutti S V."/>
        </authorList>
    </citation>
    <scope>NUCLEOTIDE SEQUENCE</scope>
</reference>
<protein>
    <submittedName>
        <fullName evidence="2">Uncharacterized protein</fullName>
    </submittedName>
</protein>
<evidence type="ECO:0000256" key="1">
    <source>
        <dbReference type="SAM" id="MobiDB-lite"/>
    </source>
</evidence>
<accession>A0A6J5L9G6</accession>
<feature type="compositionally biased region" description="Polar residues" evidence="1">
    <location>
        <begin position="98"/>
        <end position="118"/>
    </location>
</feature>
<gene>
    <name evidence="2" type="ORF">UFOVP115_77</name>
</gene>
<feature type="region of interest" description="Disordered" evidence="1">
    <location>
        <begin position="96"/>
        <end position="118"/>
    </location>
</feature>
<dbReference type="EMBL" id="LR796236">
    <property type="protein sequence ID" value="CAB4129657.1"/>
    <property type="molecule type" value="Genomic_DNA"/>
</dbReference>
<proteinExistence type="predicted"/>
<sequence length="118" mass="13200">MPNTADGKYGYRAWDKPVGVPKEAAYPPQEYVGPFASNSERMLSQSFAINSMSAEEIKQYVRPPLPQVKLFPNKFGYETHEYGIKDIVEMTGRAVQRSDFSQQATTTESTSRNALGNT</sequence>
<evidence type="ECO:0000313" key="2">
    <source>
        <dbReference type="EMBL" id="CAB4129657.1"/>
    </source>
</evidence>